<feature type="region of interest" description="Disordered" evidence="1">
    <location>
        <begin position="1077"/>
        <end position="1104"/>
    </location>
</feature>
<feature type="compositionally biased region" description="Basic and acidic residues" evidence="1">
    <location>
        <begin position="1160"/>
        <end position="1176"/>
    </location>
</feature>
<feature type="domain" description="Retrotransposon gag" evidence="3">
    <location>
        <begin position="38"/>
        <end position="128"/>
    </location>
</feature>
<feature type="region of interest" description="Disordered" evidence="1">
    <location>
        <begin position="161"/>
        <end position="185"/>
    </location>
</feature>
<evidence type="ECO:0000259" key="3">
    <source>
        <dbReference type="Pfam" id="PF03732"/>
    </source>
</evidence>
<dbReference type="SUPFAM" id="SSF56672">
    <property type="entry name" value="DNA/RNA polymerases"/>
    <property type="match status" value="1"/>
</dbReference>
<dbReference type="Pfam" id="PF03732">
    <property type="entry name" value="Retrotrans_gag"/>
    <property type="match status" value="1"/>
</dbReference>
<evidence type="ECO:0000259" key="4">
    <source>
        <dbReference type="Pfam" id="PF17919"/>
    </source>
</evidence>
<feature type="domain" description="Reverse transcriptase/retrotransposon-derived protein RNase H-like" evidence="4">
    <location>
        <begin position="879"/>
        <end position="950"/>
    </location>
</feature>
<sequence>MPNNVKTYDGTGDPEDHVKFFQAAAQVERWAMPTWCHMFNSTLIGATRVWFDELPPESIDGYKDLKAAFLAYFMQQKKYVKDPVEIHNIKQRDGETIEEFMERFKVETGRMKGAPECMRISGFMHGVNNPELTKRLNEHVPKTMEEMMITTTAFIRGEATAAGKKKGHASWKAQDQSKRHTSERRTPKEILVTEAGRFKPPPPMVTPVEKRSSNKFCDFHNDKGHSTDECMQLKNQIEELVRAGKLSHLIKEIKQGRDQLKVRKKEAPVKDKSMTIYMIQPCHRMTRKKVTQSFERISEITFPSLTTSSGTEGPLVIEAEIGGHMIHRMYVDEDSSTEVLYEHCFNRLRPEIKNQMVPTMTSLTGFSGETIWPLEQLRLLVTIGDAYHFTKAWMNFMIVRSLSLYNIIGRPSIREIQAVPSTAHRMLKFPIDKGIVTIQKAATSFRDFHNDKGQVRTECMQLKNLDRRIGRVLASSRIYLTVLSREEIKLKEWTRKKVGLKVRRISEITFPCTNIPVVGQKELVIEAEIGDGHMIHRHVFVGRKNPLQEVLYEHASTGFRPESRTKWGPDNWTIVNRYSTPEFPNLNFPNQEVAIEGTLSAKGWTKLCLLMKKNLNIFAWQPSNITGVPRSIAEHRLNIPEGYSPVRQKKMGQALERAKAIQAKHDGSWRMFVDFMDLNKACPQDCYPIPEIDWKVESLYGLDAYKGYHQIQMAESDEEKTAFHTVYCYIKMPFGLKNAGATYQRLVDKAFDTQVGRNIEVYIGDLVIKSHTEAEMLKDIEETFRTLRKINMKLNPKKCTFEAMEGMFLGFMISPKGIKPYPNKTEAVLQLPSPRTIKEVHSLNGKLASLNRFLSKSAEKSLPLFKTLKKCIKKSDFHWTQEAEQAFKQLKKHLSELPLLVAPKPKEEMIVYMSATHGAISAVLMTEKSTVQTPVYFRLQRTITKIERHAGRTQYHLPTKDVGERTDPDGFPFKANKIDLLVQQYEQFTIPEEESIDNAFAKFNTIITSLKALDEGFSSKNCVRKFLRALHPKWRAKVTTIEESKNLTTLSLDELIGNLKVYEEVIKKDSETVKSKREQSRSIALKARKESSDDDNSTSDSEDEEYAMAVRDFKKFFKRRGRFCGDPNHLVGECPKLSRYQNQKAFVGGSWSDSDEDEEEKTKDEKCLMAKASNESKKPKFTIIPPKQLFIDLTNKDTINLSPKLQESSPSAPNAPFKTPSTKDTLSSSIDHTPKSPTLSSSPSTNGYLNPPLSPPPRVPPLPQIQAPNSMEITLSLSYITSLDHV</sequence>
<dbReference type="InterPro" id="IPR043502">
    <property type="entry name" value="DNA/RNA_pol_sf"/>
</dbReference>
<evidence type="ECO:0000256" key="1">
    <source>
        <dbReference type="SAM" id="MobiDB-lite"/>
    </source>
</evidence>
<keyword evidence="5" id="KW-0695">RNA-directed DNA polymerase</keyword>
<dbReference type="PANTHER" id="PTHR24559:SF444">
    <property type="entry name" value="REVERSE TRANSCRIPTASE DOMAIN-CONTAINING PROTEIN"/>
    <property type="match status" value="1"/>
</dbReference>
<gene>
    <name evidence="5" type="ORF">Tco_0727317</name>
</gene>
<feature type="compositionally biased region" description="Polar residues" evidence="1">
    <location>
        <begin position="1219"/>
        <end position="1231"/>
    </location>
</feature>
<proteinExistence type="predicted"/>
<dbReference type="EMBL" id="BQNB010010447">
    <property type="protein sequence ID" value="GJS77436.1"/>
    <property type="molecule type" value="Genomic_DNA"/>
</dbReference>
<dbReference type="InterPro" id="IPR000477">
    <property type="entry name" value="RT_dom"/>
</dbReference>
<feature type="domain" description="Reverse transcriptase" evidence="2">
    <location>
        <begin position="664"/>
        <end position="813"/>
    </location>
</feature>
<feature type="region of interest" description="Disordered" evidence="1">
    <location>
        <begin position="1147"/>
        <end position="1176"/>
    </location>
</feature>
<feature type="region of interest" description="Disordered" evidence="1">
    <location>
        <begin position="1201"/>
        <end position="1265"/>
    </location>
</feature>
<evidence type="ECO:0000313" key="6">
    <source>
        <dbReference type="Proteomes" id="UP001151760"/>
    </source>
</evidence>
<keyword evidence="6" id="KW-1185">Reference proteome</keyword>
<dbReference type="InterPro" id="IPR053134">
    <property type="entry name" value="RNA-dir_DNA_polymerase"/>
</dbReference>
<feature type="compositionally biased region" description="Acidic residues" evidence="1">
    <location>
        <begin position="1092"/>
        <end position="1104"/>
    </location>
</feature>
<dbReference type="GO" id="GO:0003964">
    <property type="term" value="F:RNA-directed DNA polymerase activity"/>
    <property type="evidence" value="ECO:0007669"/>
    <property type="project" value="UniProtKB-KW"/>
</dbReference>
<dbReference type="InterPro" id="IPR041577">
    <property type="entry name" value="RT_RNaseH_2"/>
</dbReference>
<comment type="caution">
    <text evidence="5">The sequence shown here is derived from an EMBL/GenBank/DDBJ whole genome shotgun (WGS) entry which is preliminary data.</text>
</comment>
<name>A0ABQ4YJ11_9ASTR</name>
<keyword evidence="5" id="KW-0548">Nucleotidyltransferase</keyword>
<dbReference type="Proteomes" id="UP001151760">
    <property type="component" value="Unassembled WGS sequence"/>
</dbReference>
<dbReference type="Gene3D" id="3.10.10.10">
    <property type="entry name" value="HIV Type 1 Reverse Transcriptase, subunit A, domain 1"/>
    <property type="match status" value="1"/>
</dbReference>
<feature type="compositionally biased region" description="Basic and acidic residues" evidence="1">
    <location>
        <begin position="175"/>
        <end position="185"/>
    </location>
</feature>
<accession>A0ABQ4YJ11</accession>
<dbReference type="Pfam" id="PF17919">
    <property type="entry name" value="RT_RNaseH_2"/>
    <property type="match status" value="1"/>
</dbReference>
<feature type="compositionally biased region" description="Pro residues" evidence="1">
    <location>
        <begin position="1252"/>
        <end position="1263"/>
    </location>
</feature>
<reference evidence="5" key="2">
    <citation type="submission" date="2022-01" db="EMBL/GenBank/DDBJ databases">
        <authorList>
            <person name="Yamashiro T."/>
            <person name="Shiraishi A."/>
            <person name="Satake H."/>
            <person name="Nakayama K."/>
        </authorList>
    </citation>
    <scope>NUCLEOTIDE SEQUENCE</scope>
</reference>
<dbReference type="Pfam" id="PF00078">
    <property type="entry name" value="RVT_1"/>
    <property type="match status" value="1"/>
</dbReference>
<dbReference type="InterPro" id="IPR005162">
    <property type="entry name" value="Retrotrans_gag_dom"/>
</dbReference>
<reference evidence="5" key="1">
    <citation type="journal article" date="2022" name="Int. J. Mol. Sci.">
        <title>Draft Genome of Tanacetum Coccineum: Genomic Comparison of Closely Related Tanacetum-Family Plants.</title>
        <authorList>
            <person name="Yamashiro T."/>
            <person name="Shiraishi A."/>
            <person name="Nakayama K."/>
            <person name="Satake H."/>
        </authorList>
    </citation>
    <scope>NUCLEOTIDE SEQUENCE</scope>
</reference>
<dbReference type="Pfam" id="PF14223">
    <property type="entry name" value="Retrotran_gag_2"/>
    <property type="match status" value="1"/>
</dbReference>
<protein>
    <submittedName>
        <fullName evidence="5">Reverse transcriptase domain-containing protein</fullName>
    </submittedName>
</protein>
<organism evidence="5 6">
    <name type="scientific">Tanacetum coccineum</name>
    <dbReference type="NCBI Taxonomy" id="301880"/>
    <lineage>
        <taxon>Eukaryota</taxon>
        <taxon>Viridiplantae</taxon>
        <taxon>Streptophyta</taxon>
        <taxon>Embryophyta</taxon>
        <taxon>Tracheophyta</taxon>
        <taxon>Spermatophyta</taxon>
        <taxon>Magnoliopsida</taxon>
        <taxon>eudicotyledons</taxon>
        <taxon>Gunneridae</taxon>
        <taxon>Pentapetalae</taxon>
        <taxon>asterids</taxon>
        <taxon>campanulids</taxon>
        <taxon>Asterales</taxon>
        <taxon>Asteraceae</taxon>
        <taxon>Asteroideae</taxon>
        <taxon>Anthemideae</taxon>
        <taxon>Anthemidinae</taxon>
        <taxon>Tanacetum</taxon>
    </lineage>
</organism>
<evidence type="ECO:0000313" key="5">
    <source>
        <dbReference type="EMBL" id="GJS77436.1"/>
    </source>
</evidence>
<dbReference type="CDD" id="cd01647">
    <property type="entry name" value="RT_LTR"/>
    <property type="match status" value="1"/>
</dbReference>
<evidence type="ECO:0000259" key="2">
    <source>
        <dbReference type="Pfam" id="PF00078"/>
    </source>
</evidence>
<keyword evidence="5" id="KW-0808">Transferase</keyword>
<dbReference type="Gene3D" id="3.30.70.270">
    <property type="match status" value="2"/>
</dbReference>
<feature type="compositionally biased region" description="Low complexity" evidence="1">
    <location>
        <begin position="1235"/>
        <end position="1251"/>
    </location>
</feature>
<dbReference type="InterPro" id="IPR043128">
    <property type="entry name" value="Rev_trsase/Diguanyl_cyclase"/>
</dbReference>
<feature type="compositionally biased region" description="Polar residues" evidence="1">
    <location>
        <begin position="1201"/>
        <end position="1212"/>
    </location>
</feature>
<dbReference type="PANTHER" id="PTHR24559">
    <property type="entry name" value="TRANSPOSON TY3-I GAG-POL POLYPROTEIN"/>
    <property type="match status" value="1"/>
</dbReference>